<proteinExistence type="predicted"/>
<organism evidence="2 3">
    <name type="scientific">Poritiphilus flavus</name>
    <dbReference type="NCBI Taxonomy" id="2697053"/>
    <lineage>
        <taxon>Bacteria</taxon>
        <taxon>Pseudomonadati</taxon>
        <taxon>Bacteroidota</taxon>
        <taxon>Flavobacteriia</taxon>
        <taxon>Flavobacteriales</taxon>
        <taxon>Flavobacteriaceae</taxon>
        <taxon>Poritiphilus</taxon>
    </lineage>
</organism>
<keyword evidence="3" id="KW-1185">Reference proteome</keyword>
<reference evidence="2 3" key="1">
    <citation type="submission" date="2020-01" db="EMBL/GenBank/DDBJ databases">
        <title>Bacteria diversity of Porities sp.</title>
        <authorList>
            <person name="Wang G."/>
        </authorList>
    </citation>
    <scope>NUCLEOTIDE SEQUENCE [LARGE SCALE GENOMIC DNA]</scope>
    <source>
        <strain evidence="2 3">R33</strain>
    </source>
</reference>
<feature type="chain" id="PRO_5026855445" evidence="1">
    <location>
        <begin position="19"/>
        <end position="129"/>
    </location>
</feature>
<keyword evidence="1" id="KW-0732">Signal</keyword>
<protein>
    <submittedName>
        <fullName evidence="2">Uncharacterized protein</fullName>
    </submittedName>
</protein>
<sequence length="129" mass="14723">MKLIYLPVILLFLLLACSDDDDNTVVCGVVSPLTDLPWLRTEIENRLEEDSEDLVYCYITEATYRGQTVFLYWDCNPTINKVIPVYDCEGSFLGSLGQQIDAEEIEEECVIWRAPGFVCLIDFACIRPD</sequence>
<dbReference type="RefSeq" id="WP_161437100.1">
    <property type="nucleotide sequence ID" value="NZ_WXYO01000008.1"/>
</dbReference>
<dbReference type="Proteomes" id="UP000475249">
    <property type="component" value="Unassembled WGS sequence"/>
</dbReference>
<name>A0A6L9EH87_9FLAO</name>
<evidence type="ECO:0000256" key="1">
    <source>
        <dbReference type="SAM" id="SignalP"/>
    </source>
</evidence>
<gene>
    <name evidence="2" type="ORF">GTQ38_18825</name>
</gene>
<dbReference type="EMBL" id="WXYO01000008">
    <property type="protein sequence ID" value="NAS14071.1"/>
    <property type="molecule type" value="Genomic_DNA"/>
</dbReference>
<dbReference type="PROSITE" id="PS51257">
    <property type="entry name" value="PROKAR_LIPOPROTEIN"/>
    <property type="match status" value="1"/>
</dbReference>
<feature type="signal peptide" evidence="1">
    <location>
        <begin position="1"/>
        <end position="18"/>
    </location>
</feature>
<evidence type="ECO:0000313" key="3">
    <source>
        <dbReference type="Proteomes" id="UP000475249"/>
    </source>
</evidence>
<evidence type="ECO:0000313" key="2">
    <source>
        <dbReference type="EMBL" id="NAS14071.1"/>
    </source>
</evidence>
<accession>A0A6L9EH87</accession>
<dbReference type="AlphaFoldDB" id="A0A6L9EH87"/>
<comment type="caution">
    <text evidence="2">The sequence shown here is derived from an EMBL/GenBank/DDBJ whole genome shotgun (WGS) entry which is preliminary data.</text>
</comment>